<dbReference type="EMBL" id="JANBPT010000863">
    <property type="protein sequence ID" value="KAJ1912110.1"/>
    <property type="molecule type" value="Genomic_DNA"/>
</dbReference>
<dbReference type="GO" id="GO:0045025">
    <property type="term" value="C:mitochondrial degradosome"/>
    <property type="evidence" value="ECO:0007669"/>
    <property type="project" value="TreeGrafter"/>
</dbReference>
<dbReference type="GO" id="GO:0016787">
    <property type="term" value="F:hydrolase activity"/>
    <property type="evidence" value="ECO:0007669"/>
    <property type="project" value="UniProtKB-KW"/>
</dbReference>
<sequence>MYSFNAARSAWTAAPGRHAGPALFRPLAPAPTSPRPTSLAGTLARLPVHTSATAWRSKSKFLKAQQDRKPRRGRTTTDRPFDPFPADWQPPSRAQFQVADDMNPSKPRLPDFMFRELKSPPVVFRATPEIVNHSCLDILQGMGSDEFLLRLRPLKIAPEVLRDQLEAFTKRFRTQSIPGLDPATLAQVIVDQNRKSLEHRLCRAFLDHLLAHTPRSQYHTLGELPLLKRAACMKYPHEWYPAARRLTRKIIMHVGPTNSGKTHRALLRLESARRGIFCGPLRLLAHEIYERMNSRGIGCNLITGEDRRISERDVPLLAATIEMADYNTQFDVAVLDEIQMIGDTYRGYAWTDALLGLQASEIHLCGEPSAVPVVRRLVESVGDELEVVEYERLSRMEMAAESLGSNLTQLRRGDCIIAFSRTKIYGIKEYIEKNTTHKCSVIYGSLPPETRAQQARLFNDPTSENTVLVASDAVGMGINLSIGRIIFTSSTKFNGVHVIELGLSSARQIAGRAGRYGTEFNPGYVTAVLDQDMEFLRRTIPTLPPTIPRAVAKPPVHLLERFAHQLPEVPFTQMLEIFEMVSDLGDALFTLGDVGVTSEEFDFLDSLNMTVGDKFMMTFAPLAKGSDYAKALTQKMIGFHASSRECRIADLFVMPSTAPVTSTELHIFEQYHKVLTCYLWLSFKFPATYIDYPVALETKAKCEELIEKGLDNMKRLGRGKVRWAPSRSNSKSSESFKSRLLAEPTAVPVETEAALMRST</sequence>
<dbReference type="InterPro" id="IPR055206">
    <property type="entry name" value="DEXQc_SUV3"/>
</dbReference>
<comment type="subcellular location">
    <subcellularLocation>
        <location evidence="1">Mitochondrion</location>
    </subcellularLocation>
</comment>
<dbReference type="CDD" id="cd17913">
    <property type="entry name" value="DEXQc_Suv3"/>
    <property type="match status" value="1"/>
</dbReference>
<accession>A0A9W7ZS40</accession>
<dbReference type="InterPro" id="IPR027417">
    <property type="entry name" value="P-loop_NTPase"/>
</dbReference>
<dbReference type="FunFam" id="3.40.50.300:FF:000269">
    <property type="entry name" value="ATP-dependent RNA helicase SUPV3L1, mitochondrial"/>
    <property type="match status" value="1"/>
</dbReference>
<evidence type="ECO:0000256" key="4">
    <source>
        <dbReference type="ARBA" id="ARBA00022801"/>
    </source>
</evidence>
<comment type="catalytic activity">
    <reaction evidence="9">
        <text>ATP + H2O = ADP + phosphate + H(+)</text>
        <dbReference type="Rhea" id="RHEA:13065"/>
        <dbReference type="ChEBI" id="CHEBI:15377"/>
        <dbReference type="ChEBI" id="CHEBI:15378"/>
        <dbReference type="ChEBI" id="CHEBI:30616"/>
        <dbReference type="ChEBI" id="CHEBI:43474"/>
        <dbReference type="ChEBI" id="CHEBI:456216"/>
        <dbReference type="EC" id="3.6.4.13"/>
    </reaction>
</comment>
<evidence type="ECO:0000256" key="7">
    <source>
        <dbReference type="ARBA" id="ARBA00022946"/>
    </source>
</evidence>
<dbReference type="InterPro" id="IPR022192">
    <property type="entry name" value="SUV3_C"/>
</dbReference>
<dbReference type="SMART" id="SM00487">
    <property type="entry name" value="DEXDc"/>
    <property type="match status" value="1"/>
</dbReference>
<dbReference type="PANTHER" id="PTHR12131:SF1">
    <property type="entry name" value="ATP-DEPENDENT RNA HELICASE SUPV3L1, MITOCHONDRIAL-RELATED"/>
    <property type="match status" value="1"/>
</dbReference>
<evidence type="ECO:0000256" key="8">
    <source>
        <dbReference type="ARBA" id="ARBA00023128"/>
    </source>
</evidence>
<proteinExistence type="predicted"/>
<keyword evidence="8" id="KW-0496">Mitochondrion</keyword>
<dbReference type="InterPro" id="IPR001650">
    <property type="entry name" value="Helicase_C-like"/>
</dbReference>
<dbReference type="Pfam" id="PF12513">
    <property type="entry name" value="SUV3_C"/>
    <property type="match status" value="1"/>
</dbReference>
<evidence type="ECO:0000256" key="5">
    <source>
        <dbReference type="ARBA" id="ARBA00022806"/>
    </source>
</evidence>
<evidence type="ECO:0000259" key="11">
    <source>
        <dbReference type="PROSITE" id="PS51192"/>
    </source>
</evidence>
<evidence type="ECO:0000256" key="2">
    <source>
        <dbReference type="ARBA" id="ARBA00012552"/>
    </source>
</evidence>
<dbReference type="AlphaFoldDB" id="A0A9W7ZS40"/>
<dbReference type="OrthoDB" id="6692397at2759"/>
<evidence type="ECO:0000256" key="6">
    <source>
        <dbReference type="ARBA" id="ARBA00022840"/>
    </source>
</evidence>
<protein>
    <recommendedName>
        <fullName evidence="2">RNA helicase</fullName>
        <ecNumber evidence="2">3.6.4.13</ecNumber>
    </recommendedName>
</protein>
<dbReference type="SMART" id="SM00490">
    <property type="entry name" value="HELICc"/>
    <property type="match status" value="1"/>
</dbReference>
<dbReference type="Gene3D" id="1.20.58.1080">
    <property type="match status" value="1"/>
</dbReference>
<dbReference type="GO" id="GO:0000965">
    <property type="term" value="P:mitochondrial RNA 3'-end processing"/>
    <property type="evidence" value="ECO:0007669"/>
    <property type="project" value="TreeGrafter"/>
</dbReference>
<feature type="domain" description="Helicase ATP-binding" evidence="11">
    <location>
        <begin position="242"/>
        <end position="441"/>
    </location>
</feature>
<dbReference type="CDD" id="cd18805">
    <property type="entry name" value="SF2_C_suv3"/>
    <property type="match status" value="1"/>
</dbReference>
<dbReference type="PROSITE" id="PS51192">
    <property type="entry name" value="HELICASE_ATP_BIND_1"/>
    <property type="match status" value="1"/>
</dbReference>
<reference evidence="13" key="1">
    <citation type="submission" date="2022-07" db="EMBL/GenBank/DDBJ databases">
        <title>Phylogenomic reconstructions and comparative analyses of Kickxellomycotina fungi.</title>
        <authorList>
            <person name="Reynolds N.K."/>
            <person name="Stajich J.E."/>
            <person name="Barry K."/>
            <person name="Grigoriev I.V."/>
            <person name="Crous P."/>
            <person name="Smith M.E."/>
        </authorList>
    </citation>
    <scope>NUCLEOTIDE SEQUENCE</scope>
    <source>
        <strain evidence="13">RSA 861</strain>
    </source>
</reference>
<organism evidence="13 14">
    <name type="scientific">Tieghemiomyces parasiticus</name>
    <dbReference type="NCBI Taxonomy" id="78921"/>
    <lineage>
        <taxon>Eukaryota</taxon>
        <taxon>Fungi</taxon>
        <taxon>Fungi incertae sedis</taxon>
        <taxon>Zoopagomycota</taxon>
        <taxon>Kickxellomycotina</taxon>
        <taxon>Dimargaritomycetes</taxon>
        <taxon>Dimargaritales</taxon>
        <taxon>Dimargaritaceae</taxon>
        <taxon>Tieghemiomyces</taxon>
    </lineage>
</organism>
<dbReference type="PROSITE" id="PS51194">
    <property type="entry name" value="HELICASE_CTER"/>
    <property type="match status" value="1"/>
</dbReference>
<dbReference type="Proteomes" id="UP001150569">
    <property type="component" value="Unassembled WGS sequence"/>
</dbReference>
<dbReference type="SUPFAM" id="SSF52540">
    <property type="entry name" value="P-loop containing nucleoside triphosphate hydrolases"/>
    <property type="match status" value="1"/>
</dbReference>
<evidence type="ECO:0000256" key="10">
    <source>
        <dbReference type="SAM" id="MobiDB-lite"/>
    </source>
</evidence>
<dbReference type="FunFam" id="3.40.50.300:FF:000957">
    <property type="entry name" value="ATP-dependent RNA helicase SUV3L, mitochondrial"/>
    <property type="match status" value="1"/>
</dbReference>
<evidence type="ECO:0000313" key="14">
    <source>
        <dbReference type="Proteomes" id="UP001150569"/>
    </source>
</evidence>
<gene>
    <name evidence="13" type="primary">SUV3</name>
    <name evidence="13" type="ORF">IWQ60_009816</name>
</gene>
<keyword evidence="6" id="KW-0067">ATP-binding</keyword>
<evidence type="ECO:0000256" key="3">
    <source>
        <dbReference type="ARBA" id="ARBA00022741"/>
    </source>
</evidence>
<dbReference type="GO" id="GO:0003724">
    <property type="term" value="F:RNA helicase activity"/>
    <property type="evidence" value="ECO:0007669"/>
    <property type="project" value="UniProtKB-EC"/>
</dbReference>
<feature type="region of interest" description="Disordered" evidence="10">
    <location>
        <begin position="57"/>
        <end position="90"/>
    </location>
</feature>
<dbReference type="PANTHER" id="PTHR12131">
    <property type="entry name" value="ATP-DEPENDENT RNA AND DNA HELICASE"/>
    <property type="match status" value="1"/>
</dbReference>
<dbReference type="InterPro" id="IPR044774">
    <property type="entry name" value="Suv3_DEXQc"/>
</dbReference>
<keyword evidence="3" id="KW-0547">Nucleotide-binding</keyword>
<keyword evidence="5 13" id="KW-0347">Helicase</keyword>
<keyword evidence="4 13" id="KW-0378">Hydrolase</keyword>
<evidence type="ECO:0000313" key="13">
    <source>
        <dbReference type="EMBL" id="KAJ1912110.1"/>
    </source>
</evidence>
<keyword evidence="14" id="KW-1185">Reference proteome</keyword>
<dbReference type="EC" id="3.6.4.13" evidence="2"/>
<dbReference type="InterPro" id="IPR050699">
    <property type="entry name" value="RNA-DNA_Helicase"/>
</dbReference>
<dbReference type="Pfam" id="PF00271">
    <property type="entry name" value="Helicase_C"/>
    <property type="match status" value="1"/>
</dbReference>
<dbReference type="InterPro" id="IPR014001">
    <property type="entry name" value="Helicase_ATP-bd"/>
</dbReference>
<evidence type="ECO:0000259" key="12">
    <source>
        <dbReference type="PROSITE" id="PS51194"/>
    </source>
</evidence>
<dbReference type="Gene3D" id="1.20.272.40">
    <property type="match status" value="1"/>
</dbReference>
<dbReference type="GO" id="GO:0005524">
    <property type="term" value="F:ATP binding"/>
    <property type="evidence" value="ECO:0007669"/>
    <property type="project" value="UniProtKB-KW"/>
</dbReference>
<dbReference type="Pfam" id="PF22527">
    <property type="entry name" value="DEXQc_Suv3"/>
    <property type="match status" value="1"/>
</dbReference>
<comment type="caution">
    <text evidence="13">The sequence shown here is derived from an EMBL/GenBank/DDBJ whole genome shotgun (WGS) entry which is preliminary data.</text>
</comment>
<evidence type="ECO:0000256" key="1">
    <source>
        <dbReference type="ARBA" id="ARBA00004173"/>
    </source>
</evidence>
<name>A0A9W7ZS40_9FUNG</name>
<feature type="domain" description="Helicase C-terminal" evidence="12">
    <location>
        <begin position="402"/>
        <end position="560"/>
    </location>
</feature>
<keyword evidence="7" id="KW-0809">Transit peptide</keyword>
<evidence type="ECO:0000256" key="9">
    <source>
        <dbReference type="ARBA" id="ARBA00047984"/>
    </source>
</evidence>
<dbReference type="Gene3D" id="3.40.50.300">
    <property type="entry name" value="P-loop containing nucleotide triphosphate hydrolases"/>
    <property type="match status" value="2"/>
</dbReference>